<dbReference type="PANTHER" id="PTHR42852">
    <property type="entry name" value="THIOL:DISULFIDE INTERCHANGE PROTEIN DSBE"/>
    <property type="match status" value="1"/>
</dbReference>
<proteinExistence type="predicted"/>
<dbReference type="Pfam" id="PF08534">
    <property type="entry name" value="Redoxin"/>
    <property type="match status" value="1"/>
</dbReference>
<keyword evidence="4" id="KW-0676">Redox-active center</keyword>
<evidence type="ECO:0000256" key="2">
    <source>
        <dbReference type="ARBA" id="ARBA00022748"/>
    </source>
</evidence>
<organism evidence="6 7">
    <name type="scientific">Acetobacteroides hydrogenigenes</name>
    <dbReference type="NCBI Taxonomy" id="979970"/>
    <lineage>
        <taxon>Bacteria</taxon>
        <taxon>Pseudomonadati</taxon>
        <taxon>Bacteroidota</taxon>
        <taxon>Bacteroidia</taxon>
        <taxon>Bacteroidales</taxon>
        <taxon>Rikenellaceae</taxon>
        <taxon>Acetobacteroides</taxon>
    </lineage>
</organism>
<dbReference type="InterPro" id="IPR013740">
    <property type="entry name" value="Redoxin"/>
</dbReference>
<dbReference type="EMBL" id="SLWB01000005">
    <property type="protein sequence ID" value="TCN68862.1"/>
    <property type="molecule type" value="Genomic_DNA"/>
</dbReference>
<evidence type="ECO:0000256" key="3">
    <source>
        <dbReference type="ARBA" id="ARBA00023157"/>
    </source>
</evidence>
<keyword evidence="6" id="KW-0413">Isomerase</keyword>
<reference evidence="6 7" key="1">
    <citation type="submission" date="2019-03" db="EMBL/GenBank/DDBJ databases">
        <title>Genomic Encyclopedia of Archaeal and Bacterial Type Strains, Phase II (KMG-II): from individual species to whole genera.</title>
        <authorList>
            <person name="Goeker M."/>
        </authorList>
    </citation>
    <scope>NUCLEOTIDE SEQUENCE [LARGE SCALE GENOMIC DNA]</scope>
    <source>
        <strain evidence="6 7">RL-C</strain>
    </source>
</reference>
<dbReference type="OrthoDB" id="736810at2"/>
<comment type="subcellular location">
    <subcellularLocation>
        <location evidence="1">Cell envelope</location>
    </subcellularLocation>
</comment>
<feature type="domain" description="Thioredoxin" evidence="5">
    <location>
        <begin position="321"/>
        <end position="478"/>
    </location>
</feature>
<evidence type="ECO:0000256" key="4">
    <source>
        <dbReference type="ARBA" id="ARBA00023284"/>
    </source>
</evidence>
<keyword evidence="3" id="KW-1015">Disulfide bond</keyword>
<gene>
    <name evidence="6" type="ORF">CLV25_10564</name>
</gene>
<dbReference type="InterPro" id="IPR036249">
    <property type="entry name" value="Thioredoxin-like_sf"/>
</dbReference>
<dbReference type="GO" id="GO:0030313">
    <property type="term" value="C:cell envelope"/>
    <property type="evidence" value="ECO:0007669"/>
    <property type="project" value="UniProtKB-SubCell"/>
</dbReference>
<evidence type="ECO:0000313" key="6">
    <source>
        <dbReference type="EMBL" id="TCN68862.1"/>
    </source>
</evidence>
<evidence type="ECO:0000256" key="1">
    <source>
        <dbReference type="ARBA" id="ARBA00004196"/>
    </source>
</evidence>
<evidence type="ECO:0000313" key="7">
    <source>
        <dbReference type="Proteomes" id="UP000294830"/>
    </source>
</evidence>
<dbReference type="PROSITE" id="PS51352">
    <property type="entry name" value="THIOREDOXIN_2"/>
    <property type="match status" value="1"/>
</dbReference>
<dbReference type="InterPro" id="IPR050553">
    <property type="entry name" value="Thioredoxin_ResA/DsbE_sf"/>
</dbReference>
<keyword evidence="7" id="KW-1185">Reference proteome</keyword>
<dbReference type="CDD" id="cd02966">
    <property type="entry name" value="TlpA_like_family"/>
    <property type="match status" value="1"/>
</dbReference>
<dbReference type="AlphaFoldDB" id="A0A4R2ENK6"/>
<dbReference type="InterPro" id="IPR013766">
    <property type="entry name" value="Thioredoxin_domain"/>
</dbReference>
<dbReference type="GO" id="GO:0017004">
    <property type="term" value="P:cytochrome complex assembly"/>
    <property type="evidence" value="ECO:0007669"/>
    <property type="project" value="UniProtKB-KW"/>
</dbReference>
<dbReference type="SUPFAM" id="SSF52833">
    <property type="entry name" value="Thioredoxin-like"/>
    <property type="match status" value="1"/>
</dbReference>
<sequence length="479" mass="54800">MRKFKLLLLILTLPLLGKSQVLEGRIYSKARFVEVFQPLGVGVNVSSAPVRIKVDSTGYFRFASTLNRHGFYKIGFPNGSALLFLMPSDTVYMAVDSLSKGIKFRKAEYYNRFAFFWEASALSKRYIGLMHSKSGGNFAMQCDSLLPLQEKEMLVKMDSLHSRGLLSDYLYEKLIKELKAGLYWGYVARINTINEDPNASYPNLLKLRSKLYADLKPTDTSCYNLSTGWRVYLGAYLSDYVEKDVKLKNDSTWAPFAPERSVRFFSKELQEFFFGDNIIASFKAGTTSLDRIAGKFRYYRQKFPNSEFIPVIEGYFKQANFKPSEAVAPQDAPYTYIKIKEYPSLRNFIGENFGGKPVFIDLWASWCGPCKAEFSHSAWLDGELEKRGIKLLYISLDVRTNQKAWSDNVEKYQLKGKHYRTDSDDRLGKDLESRLFSEGLVQIPRYVLVNGSGDIIGSDLPRPSTGQKLLDEIDRLLKR</sequence>
<dbReference type="Proteomes" id="UP000294830">
    <property type="component" value="Unassembled WGS sequence"/>
</dbReference>
<accession>A0A4R2ENK6</accession>
<comment type="caution">
    <text evidence="6">The sequence shown here is derived from an EMBL/GenBank/DDBJ whole genome shotgun (WGS) entry which is preliminary data.</text>
</comment>
<keyword evidence="2" id="KW-0201">Cytochrome c-type biogenesis</keyword>
<dbReference type="GO" id="GO:0016853">
    <property type="term" value="F:isomerase activity"/>
    <property type="evidence" value="ECO:0007669"/>
    <property type="project" value="UniProtKB-KW"/>
</dbReference>
<evidence type="ECO:0000259" key="5">
    <source>
        <dbReference type="PROSITE" id="PS51352"/>
    </source>
</evidence>
<dbReference type="RefSeq" id="WP_131838884.1">
    <property type="nucleotide sequence ID" value="NZ_SLWB01000005.1"/>
</dbReference>
<dbReference type="Gene3D" id="3.40.30.10">
    <property type="entry name" value="Glutaredoxin"/>
    <property type="match status" value="1"/>
</dbReference>
<protein>
    <submittedName>
        <fullName evidence="6">Thiol-disulfide isomerase/thioredoxin</fullName>
    </submittedName>
</protein>
<name>A0A4R2ENK6_9BACT</name>
<dbReference type="GO" id="GO:0016491">
    <property type="term" value="F:oxidoreductase activity"/>
    <property type="evidence" value="ECO:0007669"/>
    <property type="project" value="InterPro"/>
</dbReference>
<dbReference type="PANTHER" id="PTHR42852:SF6">
    <property type="entry name" value="THIOL:DISULFIDE INTERCHANGE PROTEIN DSBE"/>
    <property type="match status" value="1"/>
</dbReference>